<dbReference type="InterPro" id="IPR039060">
    <property type="entry name" value="Antitox_HigA"/>
</dbReference>
<evidence type="ECO:0000313" key="2">
    <source>
        <dbReference type="EMBL" id="VAW35965.1"/>
    </source>
</evidence>
<feature type="domain" description="HTH cro/C1-type" evidence="1">
    <location>
        <begin position="81"/>
        <end position="114"/>
    </location>
</feature>
<dbReference type="GO" id="GO:0006355">
    <property type="term" value="P:regulation of DNA-templated transcription"/>
    <property type="evidence" value="ECO:0007669"/>
    <property type="project" value="InterPro"/>
</dbReference>
<dbReference type="PANTHER" id="PTHR40455">
    <property type="entry name" value="ANTITOXIN HIGA"/>
    <property type="match status" value="1"/>
</dbReference>
<dbReference type="AlphaFoldDB" id="A0A3B0UXJ4"/>
<evidence type="ECO:0000259" key="1">
    <source>
        <dbReference type="PROSITE" id="PS50943"/>
    </source>
</evidence>
<organism evidence="2">
    <name type="scientific">hydrothermal vent metagenome</name>
    <dbReference type="NCBI Taxonomy" id="652676"/>
    <lineage>
        <taxon>unclassified sequences</taxon>
        <taxon>metagenomes</taxon>
        <taxon>ecological metagenomes</taxon>
    </lineage>
</organism>
<dbReference type="EMBL" id="UOEX01000148">
    <property type="protein sequence ID" value="VAW35965.1"/>
    <property type="molecule type" value="Genomic_DNA"/>
</dbReference>
<accession>A0A3B0UXJ4</accession>
<proteinExistence type="predicted"/>
<dbReference type="Gene3D" id="1.10.260.40">
    <property type="entry name" value="lambda repressor-like DNA-binding domains"/>
    <property type="match status" value="1"/>
</dbReference>
<dbReference type="InterPro" id="IPR001387">
    <property type="entry name" value="Cro/C1-type_HTH"/>
</dbReference>
<dbReference type="SUPFAM" id="SSF47413">
    <property type="entry name" value="lambda repressor-like DNA-binding domains"/>
    <property type="match status" value="1"/>
</dbReference>
<dbReference type="InterPro" id="IPR010982">
    <property type="entry name" value="Lambda_DNA-bd_dom_sf"/>
</dbReference>
<dbReference type="GO" id="GO:0001046">
    <property type="term" value="F:core promoter sequence-specific DNA binding"/>
    <property type="evidence" value="ECO:0007669"/>
    <property type="project" value="TreeGrafter"/>
</dbReference>
<dbReference type="PROSITE" id="PS50943">
    <property type="entry name" value="HTH_CROC1"/>
    <property type="match status" value="1"/>
</dbReference>
<dbReference type="PANTHER" id="PTHR40455:SF1">
    <property type="entry name" value="ANTITOXIN HIGA"/>
    <property type="match status" value="1"/>
</dbReference>
<gene>
    <name evidence="2" type="ORF">MNBD_DELTA03-328</name>
</gene>
<name>A0A3B0UXJ4_9ZZZZ</name>
<protein>
    <submittedName>
        <fullName evidence="2">Helix-turn-helix motif</fullName>
    </submittedName>
</protein>
<sequence>MNIKPIKTKTDYTEALQAIETLMDAKKDTPEGDSLDVLVTLIEAYEEKHHPILPPEPVEAIIHQMESQGLSRKDLIPFFGSRARVSEILNKKRSLSINMIRKLQKGLGISAEILIKPYKTQTT</sequence>
<reference evidence="2" key="1">
    <citation type="submission" date="2018-06" db="EMBL/GenBank/DDBJ databases">
        <authorList>
            <person name="Zhirakovskaya E."/>
        </authorList>
    </citation>
    <scope>NUCLEOTIDE SEQUENCE</scope>
</reference>